<name>A0ABX0T6K5_9MICO</name>
<sequence length="80" mass="8248">MTAIPSDLQLVGQLAAQATIATLLESRQGMPGSRLPSDHAVIGLRPVMALAGPFGVSAPGELRWSEVPPHRAACATCSLT</sequence>
<reference evidence="1 2" key="1">
    <citation type="submission" date="2020-03" db="EMBL/GenBank/DDBJ databases">
        <title>Above-ground endophytic microbial communities from plants in different locations in the United States.</title>
        <authorList>
            <person name="Frank C."/>
        </authorList>
    </citation>
    <scope>NUCLEOTIDE SEQUENCE [LARGE SCALE GENOMIC DNA]</scope>
    <source>
        <strain evidence="1 2">WW7</strain>
    </source>
</reference>
<evidence type="ECO:0000313" key="1">
    <source>
        <dbReference type="EMBL" id="NII39485.1"/>
    </source>
</evidence>
<comment type="caution">
    <text evidence="1">The sequence shown here is derived from an EMBL/GenBank/DDBJ whole genome shotgun (WGS) entry which is preliminary data.</text>
</comment>
<protein>
    <submittedName>
        <fullName evidence="1">Uncharacterized protein</fullName>
    </submittedName>
</protein>
<dbReference type="Proteomes" id="UP001318300">
    <property type="component" value="Unassembled WGS sequence"/>
</dbReference>
<keyword evidence="2" id="KW-1185">Reference proteome</keyword>
<organism evidence="1 2">
    <name type="scientific">Curtobacterium salicis</name>
    <dbReference type="NCBI Taxonomy" id="1779862"/>
    <lineage>
        <taxon>Bacteria</taxon>
        <taxon>Bacillati</taxon>
        <taxon>Actinomycetota</taxon>
        <taxon>Actinomycetes</taxon>
        <taxon>Micrococcales</taxon>
        <taxon>Microbacteriaceae</taxon>
        <taxon>Curtobacterium</taxon>
    </lineage>
</organism>
<accession>A0ABX0T6K5</accession>
<evidence type="ECO:0000313" key="2">
    <source>
        <dbReference type="Proteomes" id="UP001318300"/>
    </source>
</evidence>
<proteinExistence type="predicted"/>
<gene>
    <name evidence="1" type="ORF">E9228_000104</name>
</gene>
<dbReference type="EMBL" id="JAAOYO010000001">
    <property type="protein sequence ID" value="NII39485.1"/>
    <property type="molecule type" value="Genomic_DNA"/>
</dbReference>